<dbReference type="PIRSF" id="PIRSF015703">
    <property type="entry name" value="UCP015703"/>
    <property type="match status" value="1"/>
</dbReference>
<gene>
    <name evidence="5 7" type="ORF">CBG19464</name>
    <name evidence="5" type="ORF">CBG_19464</name>
</gene>
<dbReference type="eggNOG" id="KOG4755">
    <property type="taxonomic scope" value="Eukaryota"/>
</dbReference>
<evidence type="ECO:0000256" key="4">
    <source>
        <dbReference type="ARBA" id="ARBA00022807"/>
    </source>
</evidence>
<dbReference type="PANTHER" id="PTHR23402">
    <property type="entry name" value="PROTEASE FAMILY C15 PYROGLUTAMYL-PEPTIDASE I-RELATED"/>
    <property type="match status" value="1"/>
</dbReference>
<dbReference type="WormBase" id="CBG19464">
    <property type="protein sequence ID" value="CBP38233"/>
    <property type="gene ID" value="WBGene00038674"/>
</dbReference>
<dbReference type="GO" id="GO:0006508">
    <property type="term" value="P:proteolysis"/>
    <property type="evidence" value="ECO:0007669"/>
    <property type="project" value="UniProtKB-KW"/>
</dbReference>
<dbReference type="Proteomes" id="UP000008549">
    <property type="component" value="Unassembled WGS sequence"/>
</dbReference>
<dbReference type="GO" id="GO:0008234">
    <property type="term" value="F:cysteine-type peptidase activity"/>
    <property type="evidence" value="ECO:0007669"/>
    <property type="project" value="UniProtKB-KW"/>
</dbReference>
<comment type="similarity">
    <text evidence="1">Belongs to the peptidase C15 family.</text>
</comment>
<name>A8XVQ0_CAEBR</name>
<dbReference type="CTD" id="8588480"/>
<dbReference type="Gene3D" id="3.40.630.20">
    <property type="entry name" value="Peptidase C15, pyroglutamyl peptidase I-like"/>
    <property type="match status" value="1"/>
</dbReference>
<dbReference type="InterPro" id="IPR036440">
    <property type="entry name" value="Peptidase_C15-like_sf"/>
</dbReference>
<reference evidence="5 6" key="2">
    <citation type="journal article" date="2011" name="PLoS Genet.">
        <title>Caenorhabditis briggsae recombinant inbred line genotypes reveal inter-strain incompatibility and the evolution of recombination.</title>
        <authorList>
            <person name="Ross J.A."/>
            <person name="Koboldt D.C."/>
            <person name="Staisch J.E."/>
            <person name="Chamberlin H.M."/>
            <person name="Gupta B.P."/>
            <person name="Miller R.D."/>
            <person name="Baird S.E."/>
            <person name="Haag E.S."/>
        </authorList>
    </citation>
    <scope>NUCLEOTIDE SEQUENCE [LARGE SCALE GENOMIC DNA]</scope>
    <source>
        <strain evidence="5 6">AF16</strain>
    </source>
</reference>
<dbReference type="InParanoid" id="A8XVQ0"/>
<evidence type="ECO:0000256" key="3">
    <source>
        <dbReference type="ARBA" id="ARBA00022801"/>
    </source>
</evidence>
<dbReference type="OMA" id="IRFLTRN"/>
<dbReference type="SUPFAM" id="SSF53182">
    <property type="entry name" value="Pyrrolidone carboxyl peptidase (pyroglutamate aminopeptidase)"/>
    <property type="match status" value="1"/>
</dbReference>
<protein>
    <submittedName>
        <fullName evidence="5">Protein CBG19464</fullName>
    </submittedName>
</protein>
<keyword evidence="6" id="KW-1185">Reference proteome</keyword>
<dbReference type="HOGENOM" id="CLU_043960_2_0_1"/>
<dbReference type="GeneID" id="8588480"/>
<dbReference type="EMBL" id="HE601126">
    <property type="protein sequence ID" value="CAP36703.2"/>
    <property type="molecule type" value="Genomic_DNA"/>
</dbReference>
<evidence type="ECO:0000313" key="6">
    <source>
        <dbReference type="Proteomes" id="UP000008549"/>
    </source>
</evidence>
<dbReference type="InterPro" id="IPR016125">
    <property type="entry name" value="Peptidase_C15-like"/>
</dbReference>
<evidence type="ECO:0000313" key="5">
    <source>
        <dbReference type="EMBL" id="CAP36703.2"/>
    </source>
</evidence>
<proteinExistence type="inferred from homology"/>
<keyword evidence="4" id="KW-0788">Thiol protease</keyword>
<dbReference type="RefSeq" id="XP_002646483.2">
    <property type="nucleotide sequence ID" value="XM_002646437.2"/>
</dbReference>
<evidence type="ECO:0000256" key="1">
    <source>
        <dbReference type="ARBA" id="ARBA00006641"/>
    </source>
</evidence>
<dbReference type="KEGG" id="cbr:CBG_19464"/>
<organism evidence="5 6">
    <name type="scientific">Caenorhabditis briggsae</name>
    <dbReference type="NCBI Taxonomy" id="6238"/>
    <lineage>
        <taxon>Eukaryota</taxon>
        <taxon>Metazoa</taxon>
        <taxon>Ecdysozoa</taxon>
        <taxon>Nematoda</taxon>
        <taxon>Chromadorea</taxon>
        <taxon>Rhabditida</taxon>
        <taxon>Rhabditina</taxon>
        <taxon>Rhabditomorpha</taxon>
        <taxon>Rhabditoidea</taxon>
        <taxon>Rhabditidae</taxon>
        <taxon>Peloderinae</taxon>
        <taxon>Caenorhabditis</taxon>
    </lineage>
</organism>
<keyword evidence="2" id="KW-0645">Protease</keyword>
<accession>A8XVQ0</accession>
<keyword evidence="3" id="KW-0378">Hydrolase</keyword>
<dbReference type="PANTHER" id="PTHR23402:SF12">
    <property type="entry name" value="ABC TRANSPORTER-RELATED"/>
    <property type="match status" value="1"/>
</dbReference>
<reference evidence="5 6" key="1">
    <citation type="journal article" date="2003" name="PLoS Biol.">
        <title>The genome sequence of Caenorhabditis briggsae: a platform for comparative genomics.</title>
        <authorList>
            <person name="Stein L.D."/>
            <person name="Bao Z."/>
            <person name="Blasiar D."/>
            <person name="Blumenthal T."/>
            <person name="Brent M.R."/>
            <person name="Chen N."/>
            <person name="Chinwalla A."/>
            <person name="Clarke L."/>
            <person name="Clee C."/>
            <person name="Coghlan A."/>
            <person name="Coulson A."/>
            <person name="D'Eustachio P."/>
            <person name="Fitch D.H."/>
            <person name="Fulton L.A."/>
            <person name="Fulton R.E."/>
            <person name="Griffiths-Jones S."/>
            <person name="Harris T.W."/>
            <person name="Hillier L.W."/>
            <person name="Kamath R."/>
            <person name="Kuwabara P.E."/>
            <person name="Mardis E.R."/>
            <person name="Marra M.A."/>
            <person name="Miner T.L."/>
            <person name="Minx P."/>
            <person name="Mullikin J.C."/>
            <person name="Plumb R.W."/>
            <person name="Rogers J."/>
            <person name="Schein J.E."/>
            <person name="Sohrmann M."/>
            <person name="Spieth J."/>
            <person name="Stajich J.E."/>
            <person name="Wei C."/>
            <person name="Willey D."/>
            <person name="Wilson R.K."/>
            <person name="Durbin R."/>
            <person name="Waterston R.H."/>
        </authorList>
    </citation>
    <scope>NUCLEOTIDE SEQUENCE [LARGE SCALE GENOMIC DNA]</scope>
    <source>
        <strain evidence="5 6">AF16</strain>
    </source>
</reference>
<sequence>MCKKTKGARYTQSISSVSDKLSQCHRIFSSLDYTRDVVITGFDTPFEEYDENPSAVVLDELLKEPIKNVKIHPFKIPATYEAVVEKLPELRENCPDDVIHLASHNIKNTIYFQQKAYFDGYCREDMNGYVPEGNRIEFLEEDEDLKKLKPFVDFDYLVDEVTEKCGLDGKRFGGLKVEKSNDPGRFVGGYLYYLSIREGPVNTLFIHVPPFEGECTKEAVAGVIREVIRFLTRNDF</sequence>
<dbReference type="STRING" id="6238.A8XVQ0"/>
<dbReference type="Pfam" id="PF06162">
    <property type="entry name" value="PgaPase_1"/>
    <property type="match status" value="1"/>
</dbReference>
<dbReference type="AlphaFoldDB" id="A8XVQ0"/>
<evidence type="ECO:0000313" key="7">
    <source>
        <dbReference type="WormBase" id="CBG19464"/>
    </source>
</evidence>
<dbReference type="FunCoup" id="A8XVQ0">
    <property type="interactions" value="417"/>
</dbReference>
<dbReference type="FunFam" id="3.40.630.20:FF:000007">
    <property type="entry name" value="Protein CBG22077"/>
    <property type="match status" value="1"/>
</dbReference>
<dbReference type="InterPro" id="IPR010381">
    <property type="entry name" value="PgaPase_1"/>
</dbReference>
<evidence type="ECO:0000256" key="2">
    <source>
        <dbReference type="ARBA" id="ARBA00022670"/>
    </source>
</evidence>